<evidence type="ECO:0000256" key="3">
    <source>
        <dbReference type="ARBA" id="ARBA00022741"/>
    </source>
</evidence>
<feature type="transmembrane region" description="Helical" evidence="8">
    <location>
        <begin position="286"/>
        <end position="307"/>
    </location>
</feature>
<keyword evidence="13" id="KW-1185">Reference proteome</keyword>
<dbReference type="PROSITE" id="PS50990">
    <property type="entry name" value="PEPTIDASE_C39"/>
    <property type="match status" value="1"/>
</dbReference>
<reference evidence="12 13" key="1">
    <citation type="journal article" date="2014" name="Genome Announc.">
        <title>Draft Genome Sequence of Cytophaga fermentans JCM 21142T, a Facultative Anaerobe Isolated from Marine Mud.</title>
        <authorList>
            <person name="Starns D."/>
            <person name="Oshima K."/>
            <person name="Suda W."/>
            <person name="Iino T."/>
            <person name="Yuki M."/>
            <person name="Inoue J."/>
            <person name="Kitamura K."/>
            <person name="Iida T."/>
            <person name="Darby A."/>
            <person name="Hattori M."/>
            <person name="Ohkuma M."/>
        </authorList>
    </citation>
    <scope>NUCLEOTIDE SEQUENCE [LARGE SCALE GENOMIC DNA]</scope>
    <source>
        <strain evidence="12 13">JCM 21142</strain>
    </source>
</reference>
<evidence type="ECO:0000313" key="13">
    <source>
        <dbReference type="Proteomes" id="UP000019402"/>
    </source>
</evidence>
<dbReference type="SUPFAM" id="SSF90123">
    <property type="entry name" value="ABC transporter transmembrane region"/>
    <property type="match status" value="1"/>
</dbReference>
<keyword evidence="5 12" id="KW-0067">ATP-binding</keyword>
<dbReference type="Gene3D" id="3.40.50.300">
    <property type="entry name" value="P-loop containing nucleotide triphosphate hydrolases"/>
    <property type="match status" value="1"/>
</dbReference>
<proteinExistence type="predicted"/>
<feature type="domain" description="ABC transmembrane type-1" evidence="10">
    <location>
        <begin position="176"/>
        <end position="457"/>
    </location>
</feature>
<dbReference type="InterPro" id="IPR003439">
    <property type="entry name" value="ABC_transporter-like_ATP-bd"/>
</dbReference>
<dbReference type="GO" id="GO:0015421">
    <property type="term" value="F:ABC-type oligopeptide transporter activity"/>
    <property type="evidence" value="ECO:0007669"/>
    <property type="project" value="TreeGrafter"/>
</dbReference>
<dbReference type="InterPro" id="IPR003593">
    <property type="entry name" value="AAA+_ATPase"/>
</dbReference>
<evidence type="ECO:0000256" key="4">
    <source>
        <dbReference type="ARBA" id="ARBA00022801"/>
    </source>
</evidence>
<evidence type="ECO:0000256" key="7">
    <source>
        <dbReference type="ARBA" id="ARBA00023136"/>
    </source>
</evidence>
<evidence type="ECO:0000256" key="5">
    <source>
        <dbReference type="ARBA" id="ARBA00022840"/>
    </source>
</evidence>
<keyword evidence="6 8" id="KW-1133">Transmembrane helix</keyword>
<dbReference type="GO" id="GO:0008233">
    <property type="term" value="F:peptidase activity"/>
    <property type="evidence" value="ECO:0007669"/>
    <property type="project" value="InterPro"/>
</dbReference>
<keyword evidence="7 8" id="KW-0472">Membrane</keyword>
<evidence type="ECO:0000256" key="1">
    <source>
        <dbReference type="ARBA" id="ARBA00004651"/>
    </source>
</evidence>
<dbReference type="STRING" id="869213.GCA_000517085_03126"/>
<feature type="domain" description="Peptidase C39" evidence="11">
    <location>
        <begin position="8"/>
        <end position="129"/>
    </location>
</feature>
<gene>
    <name evidence="12" type="ORF">JCM21142_104447</name>
</gene>
<dbReference type="SMART" id="SM00382">
    <property type="entry name" value="AAA"/>
    <property type="match status" value="1"/>
</dbReference>
<dbReference type="CDD" id="cd02418">
    <property type="entry name" value="Peptidase_C39B"/>
    <property type="match status" value="1"/>
</dbReference>
<evidence type="ECO:0000259" key="9">
    <source>
        <dbReference type="PROSITE" id="PS50893"/>
    </source>
</evidence>
<dbReference type="RefSeq" id="WP_044214290.1">
    <property type="nucleotide sequence ID" value="NZ_BAMD01000109.1"/>
</dbReference>
<evidence type="ECO:0000259" key="11">
    <source>
        <dbReference type="PROSITE" id="PS50990"/>
    </source>
</evidence>
<dbReference type="InterPro" id="IPR039421">
    <property type="entry name" value="Type_1_exporter"/>
</dbReference>
<protein>
    <submittedName>
        <fullName evidence="12">Alpha-hemolysin translocation ATP-binding protein HlyB</fullName>
    </submittedName>
</protein>
<accession>W7Y495</accession>
<organism evidence="12 13">
    <name type="scientific">Saccharicrinis fermentans DSM 9555 = JCM 21142</name>
    <dbReference type="NCBI Taxonomy" id="869213"/>
    <lineage>
        <taxon>Bacteria</taxon>
        <taxon>Pseudomonadati</taxon>
        <taxon>Bacteroidota</taxon>
        <taxon>Bacteroidia</taxon>
        <taxon>Marinilabiliales</taxon>
        <taxon>Marinilabiliaceae</taxon>
        <taxon>Saccharicrinis</taxon>
    </lineage>
</organism>
<dbReference type="Pfam" id="PF00664">
    <property type="entry name" value="ABC_membrane"/>
    <property type="match status" value="1"/>
</dbReference>
<dbReference type="InterPro" id="IPR017871">
    <property type="entry name" value="ABC_transporter-like_CS"/>
</dbReference>
<comment type="caution">
    <text evidence="12">The sequence shown here is derived from an EMBL/GenBank/DDBJ whole genome shotgun (WGS) entry which is preliminary data.</text>
</comment>
<dbReference type="InterPro" id="IPR011527">
    <property type="entry name" value="ABC1_TM_dom"/>
</dbReference>
<feature type="transmembrane region" description="Helical" evidence="8">
    <location>
        <begin position="175"/>
        <end position="193"/>
    </location>
</feature>
<keyword evidence="4" id="KW-0378">Hydrolase</keyword>
<dbReference type="PANTHER" id="PTHR43394">
    <property type="entry name" value="ATP-DEPENDENT PERMEASE MDL1, MITOCHONDRIAL"/>
    <property type="match status" value="1"/>
</dbReference>
<dbReference type="Gene3D" id="3.90.70.10">
    <property type="entry name" value="Cysteine proteinases"/>
    <property type="match status" value="1"/>
</dbReference>
<dbReference type="PROSITE" id="PS50929">
    <property type="entry name" value="ABC_TM1F"/>
    <property type="match status" value="1"/>
</dbReference>
<dbReference type="InterPro" id="IPR005074">
    <property type="entry name" value="Peptidase_C39"/>
</dbReference>
<keyword evidence="3" id="KW-0547">Nucleotide-binding</keyword>
<dbReference type="FunFam" id="3.40.50.300:FF:000218">
    <property type="entry name" value="Multidrug ABC transporter ATP-binding protein"/>
    <property type="match status" value="1"/>
</dbReference>
<evidence type="ECO:0000256" key="2">
    <source>
        <dbReference type="ARBA" id="ARBA00022692"/>
    </source>
</evidence>
<evidence type="ECO:0000256" key="8">
    <source>
        <dbReference type="SAM" id="Phobius"/>
    </source>
</evidence>
<feature type="domain" description="ABC transporter" evidence="9">
    <location>
        <begin position="490"/>
        <end position="726"/>
    </location>
</feature>
<dbReference type="InterPro" id="IPR027417">
    <property type="entry name" value="P-loop_NTPase"/>
</dbReference>
<evidence type="ECO:0000313" key="12">
    <source>
        <dbReference type="EMBL" id="GAF05700.1"/>
    </source>
</evidence>
<feature type="transmembrane region" description="Helical" evidence="8">
    <location>
        <begin position="313"/>
        <end position="333"/>
    </location>
</feature>
<dbReference type="Proteomes" id="UP000019402">
    <property type="component" value="Unassembled WGS sequence"/>
</dbReference>
<keyword evidence="2 8" id="KW-0812">Transmembrane</keyword>
<dbReference type="GO" id="GO:0005886">
    <property type="term" value="C:plasma membrane"/>
    <property type="evidence" value="ECO:0007669"/>
    <property type="project" value="UniProtKB-SubCell"/>
</dbReference>
<dbReference type="Pfam" id="PF00005">
    <property type="entry name" value="ABC_tran"/>
    <property type="match status" value="1"/>
</dbReference>
<evidence type="ECO:0000256" key="6">
    <source>
        <dbReference type="ARBA" id="ARBA00022989"/>
    </source>
</evidence>
<comment type="subcellular location">
    <subcellularLocation>
        <location evidence="1">Cell membrane</location>
        <topology evidence="1">Multi-pass membrane protein</topology>
    </subcellularLocation>
</comment>
<evidence type="ECO:0000259" key="10">
    <source>
        <dbReference type="PROSITE" id="PS50929"/>
    </source>
</evidence>
<dbReference type="Pfam" id="PF03412">
    <property type="entry name" value="Peptidase_C39"/>
    <property type="match status" value="1"/>
</dbReference>
<dbReference type="PROSITE" id="PS00211">
    <property type="entry name" value="ABC_TRANSPORTER_1"/>
    <property type="match status" value="1"/>
</dbReference>
<dbReference type="Gene3D" id="1.20.1560.10">
    <property type="entry name" value="ABC transporter type 1, transmembrane domain"/>
    <property type="match status" value="1"/>
</dbReference>
<dbReference type="SUPFAM" id="SSF52540">
    <property type="entry name" value="P-loop containing nucleoside triphosphate hydrolases"/>
    <property type="match status" value="1"/>
</dbReference>
<dbReference type="PROSITE" id="PS50893">
    <property type="entry name" value="ABC_TRANSPORTER_2"/>
    <property type="match status" value="1"/>
</dbReference>
<dbReference type="OrthoDB" id="9760358at2"/>
<dbReference type="PANTHER" id="PTHR43394:SF1">
    <property type="entry name" value="ATP-BINDING CASSETTE SUB-FAMILY B MEMBER 10, MITOCHONDRIAL"/>
    <property type="match status" value="1"/>
</dbReference>
<dbReference type="InterPro" id="IPR036640">
    <property type="entry name" value="ABC1_TM_sf"/>
</dbReference>
<dbReference type="EMBL" id="BAMD01000109">
    <property type="protein sequence ID" value="GAF05700.1"/>
    <property type="molecule type" value="Genomic_DNA"/>
</dbReference>
<dbReference type="AlphaFoldDB" id="W7Y495"/>
<dbReference type="eggNOG" id="COG2274">
    <property type="taxonomic scope" value="Bacteria"/>
</dbReference>
<dbReference type="GO" id="GO:0005524">
    <property type="term" value="F:ATP binding"/>
    <property type="evidence" value="ECO:0007669"/>
    <property type="project" value="UniProtKB-KW"/>
</dbReference>
<name>W7Y495_9BACT</name>
<sequence>MNFPYYHQLDSNDCGPTCLQMVSKYYGKKISIEDIRKLVDVSSSGITLQDLCSAASKLKIDSEAVKINVKEMVLMPLPAILFWKQNHFVVLYKIDQKKKRYYIADPSFGLTKLNEEDFIRNWLGVSTTQNERGIVLLLEPQREFNRPDNTSNKIKPKNSILKYIYSIFANNTKSYIVALLLMGLALLMNWLIPTIFQRVIDDGIKKKHVNLVQILIFGQLACSVGYIIFITLYEFILLKVNFKLSINFLRSFLTKVTELPISFFLKRVSSDLLQRIQDLEILQRFLTNHAISFLITLANFIMFIVLLSNYNMAIASIYICSNILVFFWISFFFKKRKILDYNRFSVDSEYKNKYFELVTGMPDIKVNNASKIKINNLQSVLNKINSLQLKTLKTENYQTVGSDILDTIRNVCILGLCSYWVIENKLTLGQMLSINYILGQLGGTLRFFTNFSRDYQDAKISLDRLNDINNTSKELDRYNPDRQTQLSKNIIFKNVYFKYSTNNQDYILKNINLEIKKGTINAIVGESGSGKTTISKLLLGFYPPTKGNIFIDHHPISDINIDSWRSSCGVVLQEGYIFSGSFIENISMTSTSVDINKIKQAAKIACIDQFIESLPMEYNSIIGNNGICLSGGEKQRILIARAIYKNPKILILDEATNALDTRNEMEISKNFINYFYNKTVVIIAHRLSTIKQADNILVMKKGSVIEQGTHNDLLNNTQNHYYSLVKNQLQLEYTT</sequence>
<feature type="transmembrane region" description="Helical" evidence="8">
    <location>
        <begin position="214"/>
        <end position="236"/>
    </location>
</feature>
<dbReference type="GO" id="GO:0006508">
    <property type="term" value="P:proteolysis"/>
    <property type="evidence" value="ECO:0007669"/>
    <property type="project" value="InterPro"/>
</dbReference>
<dbReference type="GO" id="GO:0016887">
    <property type="term" value="F:ATP hydrolysis activity"/>
    <property type="evidence" value="ECO:0007669"/>
    <property type="project" value="InterPro"/>
</dbReference>